<evidence type="ECO:0008006" key="4">
    <source>
        <dbReference type="Google" id="ProtNLM"/>
    </source>
</evidence>
<dbReference type="AlphaFoldDB" id="A0A1V4AVI7"/>
<dbReference type="Proteomes" id="UP000189681">
    <property type="component" value="Unassembled WGS sequence"/>
</dbReference>
<dbReference type="PANTHER" id="PTHR46313:SF3">
    <property type="entry name" value="PROLYCOPENE ISOMERASE, CHLOROPLASTIC"/>
    <property type="match status" value="1"/>
</dbReference>
<keyword evidence="1" id="KW-0812">Transmembrane</keyword>
<name>A0A1V4AVI7_9BACT</name>
<dbReference type="Gene3D" id="3.50.50.60">
    <property type="entry name" value="FAD/NAD(P)-binding domain"/>
    <property type="match status" value="1"/>
</dbReference>
<dbReference type="Pfam" id="PF13450">
    <property type="entry name" value="NAD_binding_8"/>
    <property type="match status" value="1"/>
</dbReference>
<proteinExistence type="predicted"/>
<comment type="caution">
    <text evidence="2">The sequence shown here is derived from an EMBL/GenBank/DDBJ whole genome shotgun (WGS) entry which is preliminary data.</text>
</comment>
<dbReference type="SUPFAM" id="SSF51905">
    <property type="entry name" value="FAD/NAD(P)-binding domain"/>
    <property type="match status" value="1"/>
</dbReference>
<organism evidence="2 3">
    <name type="scientific">Candidatus Brocadia carolinensis</name>
    <dbReference type="NCBI Taxonomy" id="1004156"/>
    <lineage>
        <taxon>Bacteria</taxon>
        <taxon>Pseudomonadati</taxon>
        <taxon>Planctomycetota</taxon>
        <taxon>Candidatus Brocadiia</taxon>
        <taxon>Candidatus Brocadiales</taxon>
        <taxon>Candidatus Brocadiaceae</taxon>
        <taxon>Candidatus Brocadia</taxon>
    </lineage>
</organism>
<sequence>MPDYDVIVIGSGIGGLISAGILVSRGLKILLVEKNVNPGGYLSSFKRGAFIFDSAVDCFSGVENGGLISNVLKLLGVDSQVHFVRVDPIRVSIFPDATIIVDSDVNVYKKKTDVAFPFRGRCSCRFFQIIRRCIY</sequence>
<keyword evidence="1" id="KW-1133">Transmembrane helix</keyword>
<accession>A0A1V4AVI7</accession>
<protein>
    <recommendedName>
        <fullName evidence="4">FAD-dependent oxidoreductase 2 FAD binding domain-containing protein</fullName>
    </recommendedName>
</protein>
<gene>
    <name evidence="2" type="ORF">AYP45_05040</name>
</gene>
<feature type="transmembrane region" description="Helical" evidence="1">
    <location>
        <begin position="6"/>
        <end position="24"/>
    </location>
</feature>
<dbReference type="InterPro" id="IPR036188">
    <property type="entry name" value="FAD/NAD-bd_sf"/>
</dbReference>
<reference evidence="2 3" key="1">
    <citation type="journal article" date="2017" name="Water Res.">
        <title>Discovery and metagenomic analysis of an anammox bacterial enrichment related to Candidatus "Brocadia caroliniensis" in a full-scale glycerol-fed nitritation-denitritation separate centrate treatment process.</title>
        <authorList>
            <person name="Park H."/>
            <person name="Brotto A.C."/>
            <person name="van Loosdrecht M.C."/>
            <person name="Chandran K."/>
        </authorList>
    </citation>
    <scope>NUCLEOTIDE SEQUENCE [LARGE SCALE GENOMIC DNA]</scope>
    <source>
        <strain evidence="2">26THWARD</strain>
    </source>
</reference>
<evidence type="ECO:0000313" key="2">
    <source>
        <dbReference type="EMBL" id="OOP57152.1"/>
    </source>
</evidence>
<evidence type="ECO:0000313" key="3">
    <source>
        <dbReference type="Proteomes" id="UP000189681"/>
    </source>
</evidence>
<dbReference type="PANTHER" id="PTHR46313">
    <property type="match status" value="1"/>
</dbReference>
<evidence type="ECO:0000256" key="1">
    <source>
        <dbReference type="SAM" id="Phobius"/>
    </source>
</evidence>
<dbReference type="EMBL" id="AYTS01000042">
    <property type="protein sequence ID" value="OOP57152.1"/>
    <property type="molecule type" value="Genomic_DNA"/>
</dbReference>
<dbReference type="InterPro" id="IPR045892">
    <property type="entry name" value="CrtISO-like"/>
</dbReference>
<keyword evidence="1" id="KW-0472">Membrane</keyword>
<dbReference type="STRING" id="1004156.AYP45_05040"/>
<dbReference type="GO" id="GO:0016116">
    <property type="term" value="P:carotenoid metabolic process"/>
    <property type="evidence" value="ECO:0007669"/>
    <property type="project" value="InterPro"/>
</dbReference>